<dbReference type="SUPFAM" id="SSF54928">
    <property type="entry name" value="RNA-binding domain, RBD"/>
    <property type="match status" value="1"/>
</dbReference>
<accession>A0A8J4V9J4</accession>
<proteinExistence type="predicted"/>
<feature type="compositionally biased region" description="Basic and acidic residues" evidence="1">
    <location>
        <begin position="258"/>
        <end position="272"/>
    </location>
</feature>
<dbReference type="InterPro" id="IPR012677">
    <property type="entry name" value="Nucleotide-bd_a/b_plait_sf"/>
</dbReference>
<feature type="compositionally biased region" description="Low complexity" evidence="1">
    <location>
        <begin position="281"/>
        <end position="305"/>
    </location>
</feature>
<dbReference type="AlphaFoldDB" id="A0A8J4V9J4"/>
<dbReference type="GO" id="GO:0003723">
    <property type="term" value="F:RNA binding"/>
    <property type="evidence" value="ECO:0007669"/>
    <property type="project" value="InterPro"/>
</dbReference>
<dbReference type="PANTHER" id="PTHR32343">
    <property type="entry name" value="SERINE/ARGININE-RICH SPLICING FACTOR"/>
    <property type="match status" value="1"/>
</dbReference>
<dbReference type="EMBL" id="AJWJ01000070">
    <property type="protein sequence ID" value="KAF2076169.1"/>
    <property type="molecule type" value="Genomic_DNA"/>
</dbReference>
<feature type="region of interest" description="Disordered" evidence="1">
    <location>
        <begin position="256"/>
        <end position="322"/>
    </location>
</feature>
<dbReference type="PANTHER" id="PTHR32343:SF10">
    <property type="entry name" value="RNA-BINDING REGION RNP-1 DOMAIN-CONTAINING PROTEIN"/>
    <property type="match status" value="1"/>
</dbReference>
<dbReference type="SMART" id="SM00360">
    <property type="entry name" value="RRM"/>
    <property type="match status" value="1"/>
</dbReference>
<dbReference type="Gene3D" id="3.30.70.330">
    <property type="match status" value="1"/>
</dbReference>
<name>A0A8J4V9J4_9MYCE</name>
<evidence type="ECO:0000313" key="3">
    <source>
        <dbReference type="EMBL" id="KAF2076169.1"/>
    </source>
</evidence>
<reference evidence="3" key="1">
    <citation type="submission" date="2020-01" db="EMBL/GenBank/DDBJ databases">
        <title>Development of genomics and gene disruption for Polysphondylium violaceum indicates a role for the polyketide synthase stlB in stalk morphogenesis.</title>
        <authorList>
            <person name="Narita B."/>
            <person name="Kawabe Y."/>
            <person name="Kin K."/>
            <person name="Saito T."/>
            <person name="Gibbs R."/>
            <person name="Kuspa A."/>
            <person name="Muzny D."/>
            <person name="Queller D."/>
            <person name="Richards S."/>
            <person name="Strassman J."/>
            <person name="Sucgang R."/>
            <person name="Worley K."/>
            <person name="Schaap P."/>
        </authorList>
    </citation>
    <scope>NUCLEOTIDE SEQUENCE</scope>
    <source>
        <strain evidence="3">QSvi11</strain>
    </source>
</reference>
<dbReference type="InterPro" id="IPR000504">
    <property type="entry name" value="RRM_dom"/>
</dbReference>
<comment type="caution">
    <text evidence="3">The sequence shown here is derived from an EMBL/GenBank/DDBJ whole genome shotgun (WGS) entry which is preliminary data.</text>
</comment>
<dbReference type="InterPro" id="IPR035979">
    <property type="entry name" value="RBD_domain_sf"/>
</dbReference>
<feature type="compositionally biased region" description="Polar residues" evidence="1">
    <location>
        <begin position="311"/>
        <end position="322"/>
    </location>
</feature>
<protein>
    <recommendedName>
        <fullName evidence="2">RRM domain-containing protein</fullName>
    </recommendedName>
</protein>
<gene>
    <name evidence="3" type="ORF">CYY_002522</name>
</gene>
<organism evidence="3 4">
    <name type="scientific">Polysphondylium violaceum</name>
    <dbReference type="NCBI Taxonomy" id="133409"/>
    <lineage>
        <taxon>Eukaryota</taxon>
        <taxon>Amoebozoa</taxon>
        <taxon>Evosea</taxon>
        <taxon>Eumycetozoa</taxon>
        <taxon>Dictyostelia</taxon>
        <taxon>Dictyosteliales</taxon>
        <taxon>Dictyosteliaceae</taxon>
        <taxon>Polysphondylium</taxon>
    </lineage>
</organism>
<dbReference type="OrthoDB" id="7763451at2759"/>
<sequence>MNPETTVFVSNISLKATISSISDFFSFCGKLNNLYLRNNPQTGSQDAILVFETNSAATTALLLTNALVVDKVIQVVPWNPSMGTIDEQQLQQQPNLSNTIPLEPQFVSNPEEITHREHPVPDSERSKTSVIASIIAAGYSVGQDAIFKAREVDEEHMISLKLKVGAEAVKAKANEIDNKLHITENATAIKSTIVEKANEIDNRFQISGMFKNAADMISRETSLFFTKASEDKTIAPIVNKVSSIGTSIKQQIQEISDETSHAIDEKKREKGIPVEGDECCQQQQQQPQEQELQQQQYQQQYQQQQGEPINPYSNDLNQLDNN</sequence>
<keyword evidence="4" id="KW-1185">Reference proteome</keyword>
<dbReference type="Proteomes" id="UP000695562">
    <property type="component" value="Unassembled WGS sequence"/>
</dbReference>
<evidence type="ECO:0000313" key="4">
    <source>
        <dbReference type="Proteomes" id="UP000695562"/>
    </source>
</evidence>
<evidence type="ECO:0000256" key="1">
    <source>
        <dbReference type="SAM" id="MobiDB-lite"/>
    </source>
</evidence>
<feature type="domain" description="RRM" evidence="2">
    <location>
        <begin position="6"/>
        <end position="76"/>
    </location>
</feature>
<evidence type="ECO:0000259" key="2">
    <source>
        <dbReference type="SMART" id="SM00360"/>
    </source>
</evidence>